<organism evidence="2 3">
    <name type="scientific">Eragrostis curvula</name>
    <name type="common">weeping love grass</name>
    <dbReference type="NCBI Taxonomy" id="38414"/>
    <lineage>
        <taxon>Eukaryota</taxon>
        <taxon>Viridiplantae</taxon>
        <taxon>Streptophyta</taxon>
        <taxon>Embryophyta</taxon>
        <taxon>Tracheophyta</taxon>
        <taxon>Spermatophyta</taxon>
        <taxon>Magnoliopsida</taxon>
        <taxon>Liliopsida</taxon>
        <taxon>Poales</taxon>
        <taxon>Poaceae</taxon>
        <taxon>PACMAD clade</taxon>
        <taxon>Chloridoideae</taxon>
        <taxon>Eragrostideae</taxon>
        <taxon>Eragrostidinae</taxon>
        <taxon>Eragrostis</taxon>
    </lineage>
</organism>
<dbReference type="Gramene" id="TVU46218">
    <property type="protein sequence ID" value="TVU46218"/>
    <property type="gene ID" value="EJB05_05739"/>
</dbReference>
<comment type="caution">
    <text evidence="2">The sequence shown here is derived from an EMBL/GenBank/DDBJ whole genome shotgun (WGS) entry which is preliminary data.</text>
</comment>
<evidence type="ECO:0000313" key="3">
    <source>
        <dbReference type="Proteomes" id="UP000324897"/>
    </source>
</evidence>
<dbReference type="Proteomes" id="UP000324897">
    <property type="component" value="Chromosome 5"/>
</dbReference>
<feature type="domain" description="SPARK" evidence="1">
    <location>
        <begin position="31"/>
        <end position="171"/>
    </location>
</feature>
<evidence type="ECO:0000259" key="1">
    <source>
        <dbReference type="Pfam" id="PF19160"/>
    </source>
</evidence>
<proteinExistence type="predicted"/>
<dbReference type="OrthoDB" id="716679at2759"/>
<gene>
    <name evidence="2" type="ORF">EJB05_05739</name>
</gene>
<evidence type="ECO:0000313" key="2">
    <source>
        <dbReference type="EMBL" id="TVU46218.1"/>
    </source>
</evidence>
<dbReference type="EMBL" id="RWGY01000004">
    <property type="protein sequence ID" value="TVU46218.1"/>
    <property type="molecule type" value="Genomic_DNA"/>
</dbReference>
<keyword evidence="3" id="KW-1185">Reference proteome</keyword>
<protein>
    <recommendedName>
        <fullName evidence="1">SPARK domain-containing protein</fullName>
    </recommendedName>
</protein>
<name>A0A5J9WDF9_9POAL</name>
<reference evidence="2 3" key="1">
    <citation type="journal article" date="2019" name="Sci. Rep.">
        <title>A high-quality genome of Eragrostis curvula grass provides insights into Poaceae evolution and supports new strategies to enhance forage quality.</title>
        <authorList>
            <person name="Carballo J."/>
            <person name="Santos B.A.C.M."/>
            <person name="Zappacosta D."/>
            <person name="Garbus I."/>
            <person name="Selva J.P."/>
            <person name="Gallo C.A."/>
            <person name="Diaz A."/>
            <person name="Albertini E."/>
            <person name="Caccamo M."/>
            <person name="Echenique V."/>
        </authorList>
    </citation>
    <scope>NUCLEOTIDE SEQUENCE [LARGE SCALE GENOMIC DNA]</scope>
    <source>
        <strain evidence="3">cv. Victoria</strain>
        <tissue evidence="2">Leaf</tissue>
    </source>
</reference>
<dbReference type="Pfam" id="PF19160">
    <property type="entry name" value="SPARK"/>
    <property type="match status" value="1"/>
</dbReference>
<dbReference type="InterPro" id="IPR043891">
    <property type="entry name" value="SPARK"/>
</dbReference>
<accession>A0A5J9WDF9</accession>
<dbReference type="AlphaFoldDB" id="A0A5J9WDF9"/>
<sequence>MRGLRDVDEPVIAGLQVALCPRPSSCTLIYCSLDFSWPNYNQIASMCSDENGQSKCCCSCGLICHVCQHITSGTLGVPTQYFDACISNFADTLVAKGIVPTAASFCTLGIKIQVSYQCVGMTTIVEMLQSPNFSDVTRSCATTLSDDITCKRCLNSGLSFLRHLVGEEDNITLNACCDVAFVAFMSQGNISTVDTTSCFFTAQELSAIQVNISGLSPAELPSPISCHITRISVQHTIPHVVSEDFISPAAKV</sequence>